<name>A0ACC2MXA3_PERAE</name>
<reference evidence="1 2" key="1">
    <citation type="journal article" date="2022" name="Hortic Res">
        <title>A haplotype resolved chromosomal level avocado genome allows analysis of novel avocado genes.</title>
        <authorList>
            <person name="Nath O."/>
            <person name="Fletcher S.J."/>
            <person name="Hayward A."/>
            <person name="Shaw L.M."/>
            <person name="Masouleh A.K."/>
            <person name="Furtado A."/>
            <person name="Henry R.J."/>
            <person name="Mitter N."/>
        </authorList>
    </citation>
    <scope>NUCLEOTIDE SEQUENCE [LARGE SCALE GENOMIC DNA]</scope>
    <source>
        <strain evidence="2">cv. Hass</strain>
    </source>
</reference>
<accession>A0ACC2MXA3</accession>
<dbReference type="EMBL" id="CM056809">
    <property type="protein sequence ID" value="KAJ8650442.1"/>
    <property type="molecule type" value="Genomic_DNA"/>
</dbReference>
<gene>
    <name evidence="1" type="ORF">MRB53_003465</name>
</gene>
<comment type="caution">
    <text evidence="1">The sequence shown here is derived from an EMBL/GenBank/DDBJ whole genome shotgun (WGS) entry which is preliminary data.</text>
</comment>
<sequence>MGGVPTDKQIPRREEYRAAFNLFDRNNDGCITVEELELAIRSLGRISQQQEIHDMISEFDANRNGKMEFEEFYNFMTRTMEESEAEEALIAAFKACDSDGDGFITASELRQVMIKLHAGLCDGDVQQMIQNADFDGDSRISYTEFQRINKERFG</sequence>
<evidence type="ECO:0000313" key="2">
    <source>
        <dbReference type="Proteomes" id="UP001234297"/>
    </source>
</evidence>
<protein>
    <submittedName>
        <fullName evidence="1">Uncharacterized protein</fullName>
    </submittedName>
</protein>
<proteinExistence type="predicted"/>
<dbReference type="Proteomes" id="UP001234297">
    <property type="component" value="Chromosome 1"/>
</dbReference>
<organism evidence="1 2">
    <name type="scientific">Persea americana</name>
    <name type="common">Avocado</name>
    <dbReference type="NCBI Taxonomy" id="3435"/>
    <lineage>
        <taxon>Eukaryota</taxon>
        <taxon>Viridiplantae</taxon>
        <taxon>Streptophyta</taxon>
        <taxon>Embryophyta</taxon>
        <taxon>Tracheophyta</taxon>
        <taxon>Spermatophyta</taxon>
        <taxon>Magnoliopsida</taxon>
        <taxon>Magnoliidae</taxon>
        <taxon>Laurales</taxon>
        <taxon>Lauraceae</taxon>
        <taxon>Persea</taxon>
    </lineage>
</organism>
<keyword evidence="2" id="KW-1185">Reference proteome</keyword>
<evidence type="ECO:0000313" key="1">
    <source>
        <dbReference type="EMBL" id="KAJ8650442.1"/>
    </source>
</evidence>